<reference evidence="1 2" key="1">
    <citation type="submission" date="2020-01" db="EMBL/GenBank/DDBJ databases">
        <authorList>
            <person name="Gupta K D."/>
        </authorList>
    </citation>
    <scope>NUCLEOTIDE SEQUENCE [LARGE SCALE GENOMIC DNA]</scope>
</reference>
<dbReference type="AlphaFoldDB" id="A0A8S0WXA5"/>
<comment type="caution">
    <text evidence="1">The sequence shown here is derived from an EMBL/GenBank/DDBJ whole genome shotgun (WGS) entry which is preliminary data.</text>
</comment>
<accession>A0A8S0WXA5</accession>
<evidence type="ECO:0000313" key="1">
    <source>
        <dbReference type="EMBL" id="CAA7268056.1"/>
    </source>
</evidence>
<dbReference type="EMBL" id="CACVBS010000065">
    <property type="protein sequence ID" value="CAA7268056.1"/>
    <property type="molecule type" value="Genomic_DNA"/>
</dbReference>
<sequence length="127" mass="14502">MIAANTARKVLNHMAKNYKEKAKYFPLKKAHDAAVKHLHEGKEESPLKAETISTCNPDLQSLLKDMTGWFPQDECLMTQGVPETHFEHDIQPSARHDWNSLPIRGIRMDYKTFVGEGVSEELQNVKL</sequence>
<proteinExistence type="predicted"/>
<gene>
    <name evidence="1" type="ORF">AAE3_LOCUS10264</name>
</gene>
<name>A0A8S0WXA5_CYCAE</name>
<keyword evidence="2" id="KW-1185">Reference proteome</keyword>
<protein>
    <submittedName>
        <fullName evidence="1">Uncharacterized protein</fullName>
    </submittedName>
</protein>
<organism evidence="1 2">
    <name type="scientific">Cyclocybe aegerita</name>
    <name type="common">Black poplar mushroom</name>
    <name type="synonym">Agrocybe aegerita</name>
    <dbReference type="NCBI Taxonomy" id="1973307"/>
    <lineage>
        <taxon>Eukaryota</taxon>
        <taxon>Fungi</taxon>
        <taxon>Dikarya</taxon>
        <taxon>Basidiomycota</taxon>
        <taxon>Agaricomycotina</taxon>
        <taxon>Agaricomycetes</taxon>
        <taxon>Agaricomycetidae</taxon>
        <taxon>Agaricales</taxon>
        <taxon>Agaricineae</taxon>
        <taxon>Bolbitiaceae</taxon>
        <taxon>Cyclocybe</taxon>
    </lineage>
</organism>
<dbReference type="Proteomes" id="UP000467700">
    <property type="component" value="Unassembled WGS sequence"/>
</dbReference>
<evidence type="ECO:0000313" key="2">
    <source>
        <dbReference type="Proteomes" id="UP000467700"/>
    </source>
</evidence>